<reference evidence="1" key="1">
    <citation type="submission" date="2016-02" db="EMBL/GenBank/DDBJ databases">
        <title>WGS assembly of Manihot esculenta.</title>
        <authorList>
            <person name="Bredeson J.V."/>
            <person name="Prochnik S.E."/>
            <person name="Lyons J.B."/>
            <person name="Schmutz J."/>
            <person name="Grimwood J."/>
            <person name="Vrebalov J."/>
            <person name="Bart R.S."/>
            <person name="Amuge T."/>
            <person name="Ferguson M.E."/>
            <person name="Green R."/>
            <person name="Putnam N."/>
            <person name="Stites J."/>
            <person name="Rounsley S."/>
            <person name="Rokhsar D.S."/>
        </authorList>
    </citation>
    <scope>NUCLEOTIDE SEQUENCE [LARGE SCALE GENOMIC DNA]</scope>
    <source>
        <tissue evidence="1">Leaf</tissue>
    </source>
</reference>
<sequence length="34" mass="3997">MPFSSHVGATQIEFGYAHKRWISEKWYLSGQQIL</sequence>
<organism evidence="1">
    <name type="scientific">Manihot esculenta</name>
    <name type="common">Cassava</name>
    <name type="synonym">Jatropha manihot</name>
    <dbReference type="NCBI Taxonomy" id="3983"/>
    <lineage>
        <taxon>Eukaryota</taxon>
        <taxon>Viridiplantae</taxon>
        <taxon>Streptophyta</taxon>
        <taxon>Embryophyta</taxon>
        <taxon>Tracheophyta</taxon>
        <taxon>Spermatophyta</taxon>
        <taxon>Magnoliopsida</taxon>
        <taxon>eudicotyledons</taxon>
        <taxon>Gunneridae</taxon>
        <taxon>Pentapetalae</taxon>
        <taxon>rosids</taxon>
        <taxon>fabids</taxon>
        <taxon>Malpighiales</taxon>
        <taxon>Euphorbiaceae</taxon>
        <taxon>Crotonoideae</taxon>
        <taxon>Manihoteae</taxon>
        <taxon>Manihot</taxon>
    </lineage>
</organism>
<name>A0A2C9V3L9_MANES</name>
<evidence type="ECO:0000313" key="1">
    <source>
        <dbReference type="EMBL" id="OAY39018.1"/>
    </source>
</evidence>
<protein>
    <submittedName>
        <fullName evidence="1">Uncharacterized protein</fullName>
    </submittedName>
</protein>
<proteinExistence type="predicted"/>
<dbReference type="EMBL" id="CM004396">
    <property type="protein sequence ID" value="OAY39018.1"/>
    <property type="molecule type" value="Genomic_DNA"/>
</dbReference>
<accession>A0A2C9V3L9</accession>
<gene>
    <name evidence="1" type="ORF">MANES_10G061000</name>
</gene>
<dbReference type="AlphaFoldDB" id="A0A2C9V3L9"/>